<feature type="transmembrane region" description="Helical" evidence="7">
    <location>
        <begin position="113"/>
        <end position="139"/>
    </location>
</feature>
<keyword evidence="3" id="KW-1003">Cell membrane</keyword>
<dbReference type="InterPro" id="IPR004740">
    <property type="entry name" value="Nuc_H_symport"/>
</dbReference>
<proteinExistence type="predicted"/>
<feature type="transmembrane region" description="Helical" evidence="7">
    <location>
        <begin position="325"/>
        <end position="344"/>
    </location>
</feature>
<evidence type="ECO:0000259" key="8">
    <source>
        <dbReference type="PROSITE" id="PS50850"/>
    </source>
</evidence>
<feature type="transmembrane region" description="Helical" evidence="7">
    <location>
        <begin position="206"/>
        <end position="226"/>
    </location>
</feature>
<evidence type="ECO:0000256" key="7">
    <source>
        <dbReference type="SAM" id="Phobius"/>
    </source>
</evidence>
<feature type="transmembrane region" description="Helical" evidence="7">
    <location>
        <begin position="83"/>
        <end position="101"/>
    </location>
</feature>
<dbReference type="GO" id="GO:0015213">
    <property type="term" value="F:uridine transmembrane transporter activity"/>
    <property type="evidence" value="ECO:0007669"/>
    <property type="project" value="TreeGrafter"/>
</dbReference>
<dbReference type="SUPFAM" id="SSF103473">
    <property type="entry name" value="MFS general substrate transporter"/>
    <property type="match status" value="1"/>
</dbReference>
<name>A0A225DGD2_9BACT</name>
<feature type="transmembrane region" description="Helical" evidence="7">
    <location>
        <begin position="21"/>
        <end position="38"/>
    </location>
</feature>
<feature type="transmembrane region" description="Helical" evidence="7">
    <location>
        <begin position="350"/>
        <end position="372"/>
    </location>
</feature>
<evidence type="ECO:0000256" key="1">
    <source>
        <dbReference type="ARBA" id="ARBA00004651"/>
    </source>
</evidence>
<dbReference type="PANTHER" id="PTHR23522:SF4">
    <property type="entry name" value="NUCLEOSIDE PERMEASE NUPG-RELATED"/>
    <property type="match status" value="1"/>
</dbReference>
<keyword evidence="2" id="KW-0813">Transport</keyword>
<dbReference type="Proteomes" id="UP000214646">
    <property type="component" value="Unassembled WGS sequence"/>
</dbReference>
<reference evidence="10" key="1">
    <citation type="submission" date="2017-06" db="EMBL/GenBank/DDBJ databases">
        <title>Genome analysis of Fimbriiglobus ruber SP5, the first member of the order Planctomycetales with confirmed chitinolytic capability.</title>
        <authorList>
            <person name="Ravin N.V."/>
            <person name="Rakitin A.L."/>
            <person name="Ivanova A.A."/>
            <person name="Beletsky A.V."/>
            <person name="Kulichevskaya I.S."/>
            <person name="Mardanov A.V."/>
            <person name="Dedysh S.N."/>
        </authorList>
    </citation>
    <scope>NUCLEOTIDE SEQUENCE [LARGE SCALE GENOMIC DNA]</scope>
    <source>
        <strain evidence="10">SP5</strain>
    </source>
</reference>
<dbReference type="AlphaFoldDB" id="A0A225DGD2"/>
<protein>
    <recommendedName>
        <fullName evidence="8">Major facilitator superfamily (MFS) profile domain-containing protein</fullName>
    </recommendedName>
</protein>
<keyword evidence="6 7" id="KW-0472">Membrane</keyword>
<comment type="caution">
    <text evidence="9">The sequence shown here is derived from an EMBL/GenBank/DDBJ whole genome shotgun (WGS) entry which is preliminary data.</text>
</comment>
<evidence type="ECO:0000256" key="4">
    <source>
        <dbReference type="ARBA" id="ARBA00022692"/>
    </source>
</evidence>
<keyword evidence="5 7" id="KW-1133">Transmembrane helix</keyword>
<sequence length="463" mass="51196">MTAPAANDVPKGGALRLKLSIMFFFQFFIWGAWFELGFDYIPKLGFNNDWQLPLIFGAFNVGALVALFFSTQFADRKFAAEKFLALSHLVGGLAMIGLFYIRREPGAESAPFWPFFLLMLLHSVFYVPTISITNSIAFANLRNPSQDFGPVRLWGTIGWITASWPFIFILVDWAKVPAFGSTGFVDWLGKALGSSLAGEPAMALKAYIFLLSGLASLMLAAFSLILPHTPPKPATSDADSLAWLKAMKLLRHPFVLVLFLVTFIDAAVHQSFFYWTFTFLGPKADGGVVDIPANWVGPVMKIGQIAEIVTMLFLGYVLKTFGWRTTMIIGVLGHAARFAVFAYMPEQYPAILINVVHGICYAFFFATVYIFVDEYFPKDVRSSAQGLFNVLILGIGPFTANFMCGRLNGIYTVDGVLQYPSLFKYSMGAALLGAVLLLLFFHPKKSVDQPSFSKVEEDAPPVA</sequence>
<dbReference type="RefSeq" id="WP_088258441.1">
    <property type="nucleotide sequence ID" value="NZ_NIDE01000014.1"/>
</dbReference>
<dbReference type="Pfam" id="PF03825">
    <property type="entry name" value="Nuc_H_symport"/>
    <property type="match status" value="1"/>
</dbReference>
<dbReference type="InterPro" id="IPR020846">
    <property type="entry name" value="MFS_dom"/>
</dbReference>
<dbReference type="EMBL" id="NIDE01000014">
    <property type="protein sequence ID" value="OWK38714.1"/>
    <property type="molecule type" value="Genomic_DNA"/>
</dbReference>
<feature type="transmembrane region" description="Helical" evidence="7">
    <location>
        <begin position="151"/>
        <end position="171"/>
    </location>
</feature>
<feature type="transmembrane region" description="Helical" evidence="7">
    <location>
        <begin position="50"/>
        <end position="71"/>
    </location>
</feature>
<keyword evidence="10" id="KW-1185">Reference proteome</keyword>
<evidence type="ECO:0000256" key="5">
    <source>
        <dbReference type="ARBA" id="ARBA00022989"/>
    </source>
</evidence>
<dbReference type="OrthoDB" id="9783013at2"/>
<dbReference type="GO" id="GO:0015212">
    <property type="term" value="F:cytidine transmembrane transporter activity"/>
    <property type="evidence" value="ECO:0007669"/>
    <property type="project" value="TreeGrafter"/>
</dbReference>
<gene>
    <name evidence="9" type="ORF">FRUB_07834</name>
</gene>
<evidence type="ECO:0000256" key="3">
    <source>
        <dbReference type="ARBA" id="ARBA00022475"/>
    </source>
</evidence>
<evidence type="ECO:0000313" key="9">
    <source>
        <dbReference type="EMBL" id="OWK38714.1"/>
    </source>
</evidence>
<dbReference type="Gene3D" id="1.20.1250.20">
    <property type="entry name" value="MFS general substrate transporter like domains"/>
    <property type="match status" value="2"/>
</dbReference>
<dbReference type="PROSITE" id="PS50850">
    <property type="entry name" value="MFS"/>
    <property type="match status" value="1"/>
</dbReference>
<dbReference type="InterPro" id="IPR036259">
    <property type="entry name" value="MFS_trans_sf"/>
</dbReference>
<evidence type="ECO:0000256" key="2">
    <source>
        <dbReference type="ARBA" id="ARBA00022448"/>
    </source>
</evidence>
<evidence type="ECO:0000256" key="6">
    <source>
        <dbReference type="ARBA" id="ARBA00023136"/>
    </source>
</evidence>
<organism evidence="9 10">
    <name type="scientific">Fimbriiglobus ruber</name>
    <dbReference type="NCBI Taxonomy" id="1908690"/>
    <lineage>
        <taxon>Bacteria</taxon>
        <taxon>Pseudomonadati</taxon>
        <taxon>Planctomycetota</taxon>
        <taxon>Planctomycetia</taxon>
        <taxon>Gemmatales</taxon>
        <taxon>Gemmataceae</taxon>
        <taxon>Fimbriiglobus</taxon>
    </lineage>
</organism>
<dbReference type="PANTHER" id="PTHR23522">
    <property type="entry name" value="BLL5896 PROTEIN"/>
    <property type="match status" value="1"/>
</dbReference>
<feature type="domain" description="Major facilitator superfamily (MFS) profile" evidence="8">
    <location>
        <begin position="254"/>
        <end position="463"/>
    </location>
</feature>
<feature type="transmembrane region" description="Helical" evidence="7">
    <location>
        <begin position="422"/>
        <end position="441"/>
    </location>
</feature>
<dbReference type="GO" id="GO:0005886">
    <property type="term" value="C:plasma membrane"/>
    <property type="evidence" value="ECO:0007669"/>
    <property type="project" value="UniProtKB-SubCell"/>
</dbReference>
<comment type="subcellular location">
    <subcellularLocation>
        <location evidence="1">Cell membrane</location>
        <topology evidence="1">Multi-pass membrane protein</topology>
    </subcellularLocation>
</comment>
<feature type="transmembrane region" description="Helical" evidence="7">
    <location>
        <begin position="254"/>
        <end position="275"/>
    </location>
</feature>
<evidence type="ECO:0000313" key="10">
    <source>
        <dbReference type="Proteomes" id="UP000214646"/>
    </source>
</evidence>
<accession>A0A225DGD2</accession>
<feature type="transmembrane region" description="Helical" evidence="7">
    <location>
        <begin position="384"/>
        <end position="402"/>
    </location>
</feature>
<keyword evidence="4 7" id="KW-0812">Transmembrane</keyword>